<feature type="transmembrane region" description="Helical" evidence="5">
    <location>
        <begin position="83"/>
        <end position="104"/>
    </location>
</feature>
<dbReference type="Proteomes" id="UP001434337">
    <property type="component" value="Chromosome"/>
</dbReference>
<keyword evidence="4 5" id="KW-0472">Membrane</keyword>
<keyword evidence="8" id="KW-1185">Reference proteome</keyword>
<sequence length="186" mass="19225">MTTPTTLAPRSWQGWVGLAARLLLGGVLLVAGALKLPALGESVNAVMAYRLLPYDLVPVVGTALPFVEVALGLLLLTGTYTRVAGILGGLVMVAFIIAIASAWARGLSLDCGCFGGGGEISPEAARAAYPWEIARDVGLLACGVWLALFPRTRFAVDNLRLPPAGSDAALDPDTADARPTDPLTTA</sequence>
<keyword evidence="2 5" id="KW-0812">Transmembrane</keyword>
<accession>A0ABZ3C3D2</accession>
<evidence type="ECO:0000256" key="5">
    <source>
        <dbReference type="SAM" id="Phobius"/>
    </source>
</evidence>
<gene>
    <name evidence="7" type="ORF">PCC79_10560</name>
</gene>
<evidence type="ECO:0000259" key="6">
    <source>
        <dbReference type="Pfam" id="PF07291"/>
    </source>
</evidence>
<dbReference type="EMBL" id="CP115965">
    <property type="protein sequence ID" value="WZW97357.1"/>
    <property type="molecule type" value="Genomic_DNA"/>
</dbReference>
<feature type="transmembrane region" description="Helical" evidence="5">
    <location>
        <begin position="56"/>
        <end position="76"/>
    </location>
</feature>
<evidence type="ECO:0000313" key="7">
    <source>
        <dbReference type="EMBL" id="WZW97357.1"/>
    </source>
</evidence>
<reference evidence="7 8" key="1">
    <citation type="journal article" date="2023" name="Environ Microbiome">
        <title>A coral-associated actinobacterium mitigates coral bleaching under heat stress.</title>
        <authorList>
            <person name="Li J."/>
            <person name="Zou Y."/>
            <person name="Li Q."/>
            <person name="Zhang J."/>
            <person name="Bourne D.G."/>
            <person name="Lyu Y."/>
            <person name="Liu C."/>
            <person name="Zhang S."/>
        </authorList>
    </citation>
    <scope>NUCLEOTIDE SEQUENCE [LARGE SCALE GENOMIC DNA]</scope>
    <source>
        <strain evidence="7 8">SCSIO 13291</strain>
    </source>
</reference>
<evidence type="ECO:0000256" key="1">
    <source>
        <dbReference type="ARBA" id="ARBA00004141"/>
    </source>
</evidence>
<dbReference type="RefSeq" id="WP_232547565.1">
    <property type="nucleotide sequence ID" value="NZ_CP115965.1"/>
</dbReference>
<organism evidence="7 8">
    <name type="scientific">Propioniciclava soli</name>
    <dbReference type="NCBI Taxonomy" id="2775081"/>
    <lineage>
        <taxon>Bacteria</taxon>
        <taxon>Bacillati</taxon>
        <taxon>Actinomycetota</taxon>
        <taxon>Actinomycetes</taxon>
        <taxon>Propionibacteriales</taxon>
        <taxon>Propionibacteriaceae</taxon>
        <taxon>Propioniciclava</taxon>
    </lineage>
</organism>
<proteinExistence type="predicted"/>
<keyword evidence="3 5" id="KW-1133">Transmembrane helix</keyword>
<feature type="domain" description="Methylamine utilisation protein MauE" evidence="6">
    <location>
        <begin position="15"/>
        <end position="148"/>
    </location>
</feature>
<feature type="transmembrane region" description="Helical" evidence="5">
    <location>
        <begin position="12"/>
        <end position="36"/>
    </location>
</feature>
<name>A0ABZ3C3D2_9ACTN</name>
<evidence type="ECO:0000256" key="3">
    <source>
        <dbReference type="ARBA" id="ARBA00022989"/>
    </source>
</evidence>
<dbReference type="Pfam" id="PF07291">
    <property type="entry name" value="MauE"/>
    <property type="match status" value="1"/>
</dbReference>
<dbReference type="InterPro" id="IPR009908">
    <property type="entry name" value="Methylamine_util_MauE"/>
</dbReference>
<evidence type="ECO:0000313" key="8">
    <source>
        <dbReference type="Proteomes" id="UP001434337"/>
    </source>
</evidence>
<comment type="subcellular location">
    <subcellularLocation>
        <location evidence="1">Membrane</location>
        <topology evidence="1">Multi-pass membrane protein</topology>
    </subcellularLocation>
</comment>
<evidence type="ECO:0000256" key="4">
    <source>
        <dbReference type="ARBA" id="ARBA00023136"/>
    </source>
</evidence>
<protein>
    <submittedName>
        <fullName evidence="7">DoxX family membrane protein</fullName>
    </submittedName>
</protein>
<evidence type="ECO:0000256" key="2">
    <source>
        <dbReference type="ARBA" id="ARBA00022692"/>
    </source>
</evidence>